<evidence type="ECO:0000256" key="1">
    <source>
        <dbReference type="ARBA" id="ARBA00006566"/>
    </source>
</evidence>
<dbReference type="InterPro" id="IPR036554">
    <property type="entry name" value="GHMP_kinase_C_sf"/>
</dbReference>
<keyword evidence="5" id="KW-0067">ATP-binding</keyword>
<feature type="domain" description="Galactokinase N-terminal" evidence="7">
    <location>
        <begin position="9"/>
        <end position="58"/>
    </location>
</feature>
<organism evidence="8 9">
    <name type="scientific">Candidatus Aphodomorpha intestinavium</name>
    <dbReference type="NCBI Taxonomy" id="2840672"/>
    <lineage>
        <taxon>Bacteria</taxon>
        <taxon>Bacillati</taxon>
        <taxon>Bacillota</taxon>
        <taxon>Clostridia</taxon>
        <taxon>Eubacteriales</taxon>
        <taxon>Candidatus Aphodomorpha</taxon>
    </lineage>
</organism>
<dbReference type="Proteomes" id="UP000824128">
    <property type="component" value="Unassembled WGS sequence"/>
</dbReference>
<dbReference type="SUPFAM" id="SSF54211">
    <property type="entry name" value="Ribosomal protein S5 domain 2-like"/>
    <property type="match status" value="1"/>
</dbReference>
<dbReference type="GO" id="GO:0004335">
    <property type="term" value="F:galactokinase activity"/>
    <property type="evidence" value="ECO:0007669"/>
    <property type="project" value="InterPro"/>
</dbReference>
<name>A0A9D1N4G6_9FIRM</name>
<dbReference type="PRINTS" id="PR00959">
    <property type="entry name" value="MEVGALKINASE"/>
</dbReference>
<evidence type="ECO:0000256" key="2">
    <source>
        <dbReference type="ARBA" id="ARBA00022679"/>
    </source>
</evidence>
<dbReference type="AlphaFoldDB" id="A0A9D1N4G6"/>
<evidence type="ECO:0000256" key="3">
    <source>
        <dbReference type="ARBA" id="ARBA00022741"/>
    </source>
</evidence>
<feature type="non-terminal residue" evidence="8">
    <location>
        <position position="1"/>
    </location>
</feature>
<dbReference type="GO" id="GO:0006012">
    <property type="term" value="P:galactose metabolic process"/>
    <property type="evidence" value="ECO:0007669"/>
    <property type="project" value="InterPro"/>
</dbReference>
<dbReference type="PIRSF" id="PIRSF000530">
    <property type="entry name" value="Galactokinase"/>
    <property type="match status" value="1"/>
</dbReference>
<dbReference type="GO" id="GO:0005829">
    <property type="term" value="C:cytosol"/>
    <property type="evidence" value="ECO:0007669"/>
    <property type="project" value="TreeGrafter"/>
</dbReference>
<evidence type="ECO:0000313" key="8">
    <source>
        <dbReference type="EMBL" id="HIU94997.1"/>
    </source>
</evidence>
<gene>
    <name evidence="8" type="ORF">IAD24_07570</name>
</gene>
<dbReference type="PANTHER" id="PTHR10457">
    <property type="entry name" value="MEVALONATE KINASE/GALACTOKINASE"/>
    <property type="match status" value="1"/>
</dbReference>
<comment type="caution">
    <text evidence="8">The sequence shown here is derived from an EMBL/GenBank/DDBJ whole genome shotgun (WGS) entry which is preliminary data.</text>
</comment>
<dbReference type="InterPro" id="IPR006203">
    <property type="entry name" value="GHMP_knse_ATP-bd_CS"/>
</dbReference>
<dbReference type="InterPro" id="IPR014721">
    <property type="entry name" value="Ribsml_uS5_D2-typ_fold_subgr"/>
</dbReference>
<evidence type="ECO:0000259" key="7">
    <source>
        <dbReference type="Pfam" id="PF10509"/>
    </source>
</evidence>
<reference evidence="8" key="1">
    <citation type="submission" date="2020-10" db="EMBL/GenBank/DDBJ databases">
        <authorList>
            <person name="Gilroy R."/>
        </authorList>
    </citation>
    <scope>NUCLEOTIDE SEQUENCE</scope>
    <source>
        <strain evidence="8">ChiGjej2B2-16831</strain>
    </source>
</reference>
<feature type="domain" description="GHMP kinase N-terminal" evidence="6">
    <location>
        <begin position="96"/>
        <end position="181"/>
    </location>
</feature>
<accession>A0A9D1N4G6</accession>
<keyword evidence="2" id="KW-0808">Transferase</keyword>
<dbReference type="InterPro" id="IPR006204">
    <property type="entry name" value="GHMP_kinase_N_dom"/>
</dbReference>
<dbReference type="InterPro" id="IPR019539">
    <property type="entry name" value="GalKase_N"/>
</dbReference>
<dbReference type="SUPFAM" id="SSF55060">
    <property type="entry name" value="GHMP Kinase, C-terminal domain"/>
    <property type="match status" value="1"/>
</dbReference>
<dbReference type="Pfam" id="PF00288">
    <property type="entry name" value="GHMP_kinases_N"/>
    <property type="match status" value="1"/>
</dbReference>
<dbReference type="EMBL" id="DVNZ01000240">
    <property type="protein sequence ID" value="HIU94997.1"/>
    <property type="molecule type" value="Genomic_DNA"/>
</dbReference>
<dbReference type="PANTHER" id="PTHR10457:SF7">
    <property type="entry name" value="GALACTOKINASE-RELATED"/>
    <property type="match status" value="1"/>
</dbReference>
<comment type="similarity">
    <text evidence="1">Belongs to the GHMP kinase family. GalK subfamily.</text>
</comment>
<proteinExistence type="inferred from homology"/>
<dbReference type="InterPro" id="IPR020568">
    <property type="entry name" value="Ribosomal_Su5_D2-typ_SF"/>
</dbReference>
<protein>
    <submittedName>
        <fullName evidence="8">Galactokinase</fullName>
    </submittedName>
</protein>
<dbReference type="PRINTS" id="PR00473">
    <property type="entry name" value="GALCTOKINASE"/>
</dbReference>
<dbReference type="PROSITE" id="PS00627">
    <property type="entry name" value="GHMP_KINASES_ATP"/>
    <property type="match status" value="1"/>
</dbReference>
<dbReference type="InterPro" id="IPR006206">
    <property type="entry name" value="Mevalonate/galactokinase"/>
</dbReference>
<evidence type="ECO:0000259" key="6">
    <source>
        <dbReference type="Pfam" id="PF00288"/>
    </source>
</evidence>
<dbReference type="Pfam" id="PF10509">
    <property type="entry name" value="GalKase_gal_bdg"/>
    <property type="match status" value="1"/>
</dbReference>
<dbReference type="GO" id="GO:0005524">
    <property type="term" value="F:ATP binding"/>
    <property type="evidence" value="ECO:0007669"/>
    <property type="project" value="UniProtKB-KW"/>
</dbReference>
<keyword evidence="3" id="KW-0547">Nucleotide-binding</keyword>
<dbReference type="Gene3D" id="3.30.70.890">
    <property type="entry name" value="GHMP kinase, C-terminal domain"/>
    <property type="match status" value="1"/>
</dbReference>
<evidence type="ECO:0000256" key="5">
    <source>
        <dbReference type="ARBA" id="ARBA00022840"/>
    </source>
</evidence>
<reference evidence="8" key="2">
    <citation type="journal article" date="2021" name="PeerJ">
        <title>Extensive microbial diversity within the chicken gut microbiome revealed by metagenomics and culture.</title>
        <authorList>
            <person name="Gilroy R."/>
            <person name="Ravi A."/>
            <person name="Getino M."/>
            <person name="Pursley I."/>
            <person name="Horton D.L."/>
            <person name="Alikhan N.F."/>
            <person name="Baker D."/>
            <person name="Gharbi K."/>
            <person name="Hall N."/>
            <person name="Watson M."/>
            <person name="Adriaenssens E.M."/>
            <person name="Foster-Nyarko E."/>
            <person name="Jarju S."/>
            <person name="Secka A."/>
            <person name="Antonio M."/>
            <person name="Oren A."/>
            <person name="Chaudhuri R.R."/>
            <person name="La Ragione R."/>
            <person name="Hildebrand F."/>
            <person name="Pallen M.J."/>
        </authorList>
    </citation>
    <scope>NUCLEOTIDE SEQUENCE</scope>
    <source>
        <strain evidence="8">ChiGjej2B2-16831</strain>
    </source>
</reference>
<dbReference type="Gene3D" id="3.30.230.10">
    <property type="match status" value="1"/>
</dbReference>
<evidence type="ECO:0000313" key="9">
    <source>
        <dbReference type="Proteomes" id="UP000824128"/>
    </source>
</evidence>
<evidence type="ECO:0000256" key="4">
    <source>
        <dbReference type="ARBA" id="ARBA00022777"/>
    </source>
</evidence>
<sequence>ARHLMLLDRFAARFGPAREAAILSAPGRMELCGNHTDHQGGRVLAAAVTADCLAVVSPSGAPGRAALASEGYAPLTLSLEQLAPAAGERGTTAALLRGAAHCLAARGAIAGFDAALCSDVPAGAGLSSSAACAVLLGACLTACAGRMAAPEMLALAAQHAENEYFGKPSGLMDQMASAVGGLLLMDFREPGAPRVTRLDADFARCGLAVLLTDTGGSHADMTQAYAAIPRDMRLAARALGSETLGAADPAAFEAALPGLRGRVPALALLRAMHFFDENARVPAMAAALAAGDAARVIALARASGRSSFELLQNVCPADPEERGLALALALGERALRARGAAEDAFAVRVHGGGFAGTIQSFVPRELANGFRADMERLFGPDSCAPAVIRPAGVTALRP</sequence>
<keyword evidence="4" id="KW-0418">Kinase</keyword>
<dbReference type="InterPro" id="IPR000705">
    <property type="entry name" value="Galactokinase"/>
</dbReference>